<dbReference type="Proteomes" id="UP000195514">
    <property type="component" value="Chromosome I"/>
</dbReference>
<accession>A0A1Y6K3D3</accession>
<reference evidence="5" key="1">
    <citation type="submission" date="2017-05" db="EMBL/GenBank/DDBJ databases">
        <authorList>
            <person name="Kirkegaard R."/>
            <person name="Mcilroy J S."/>
        </authorList>
    </citation>
    <scope>NUCLEOTIDE SEQUENCE [LARGE SCALE GENOMIC DNA]</scope>
</reference>
<dbReference type="GO" id="GO:0036221">
    <property type="term" value="F:UTP diphosphatase activity"/>
    <property type="evidence" value="ECO:0007669"/>
    <property type="project" value="RHEA"/>
</dbReference>
<dbReference type="PANTHER" id="PTHR43213">
    <property type="entry name" value="BIFUNCTIONAL DTTP/UTP PYROPHOSPHATASE/METHYLTRANSFERASE PROTEIN-RELATED"/>
    <property type="match status" value="1"/>
</dbReference>
<dbReference type="HAMAP" id="MF_00528">
    <property type="entry name" value="Maf"/>
    <property type="match status" value="1"/>
</dbReference>
<dbReference type="KEGG" id="abat:CFX1CAM_0291"/>
<dbReference type="GO" id="GO:0036218">
    <property type="term" value="F:dTTP diphosphatase activity"/>
    <property type="evidence" value="ECO:0007669"/>
    <property type="project" value="RHEA"/>
</dbReference>
<evidence type="ECO:0000313" key="5">
    <source>
        <dbReference type="Proteomes" id="UP000195514"/>
    </source>
</evidence>
<proteinExistence type="inferred from homology"/>
<evidence type="ECO:0000256" key="2">
    <source>
        <dbReference type="ARBA" id="ARBA00022801"/>
    </source>
</evidence>
<dbReference type="AlphaFoldDB" id="A0A1Y6K3D3"/>
<keyword evidence="3" id="KW-0963">Cytoplasm</keyword>
<protein>
    <recommendedName>
        <fullName evidence="3">dTTP/UTP pyrophosphatase</fullName>
        <shortName evidence="3">dTTPase/UTPase</shortName>
        <ecNumber evidence="3">3.6.1.9</ecNumber>
    </recommendedName>
    <alternativeName>
        <fullName evidence="3">Nucleoside triphosphate pyrophosphatase</fullName>
    </alternativeName>
    <alternativeName>
        <fullName evidence="3">Nucleotide pyrophosphatase</fullName>
        <shortName evidence="3">Nucleotide PPase</shortName>
    </alternativeName>
</protein>
<dbReference type="EC" id="3.6.1.9" evidence="3"/>
<comment type="function">
    <text evidence="3">Nucleoside triphosphate pyrophosphatase that hydrolyzes dTTP and UTP. May have a dual role in cell division arrest and in preventing the incorporation of modified nucleotides into cellular nucleic acids.</text>
</comment>
<comment type="similarity">
    <text evidence="3">Belongs to the Maf family. YhdE subfamily.</text>
</comment>
<evidence type="ECO:0000313" key="4">
    <source>
        <dbReference type="EMBL" id="SMX53357.1"/>
    </source>
</evidence>
<feature type="site" description="Important for substrate specificity" evidence="3">
    <location>
        <position position="69"/>
    </location>
</feature>
<feature type="site" description="Important for substrate specificity" evidence="3">
    <location>
        <position position="12"/>
    </location>
</feature>
<sequence>MCELILASNSPRRIELLGLIGLPFTVNPADIDEGLGIGETPQAYVRRLALAKAHNIAQNQPGLVIAADTIVVDGETLLGKPANPADARRMLQQLRGRDHQVFTAIAILAPHRLQSFSAVCVTDVPMRAYTDAEIDAYVSTGDPLDKAGAYGIQNVAFHPVEGLQGCFASVMGLPLCHLAVGLGTFGVDVTRGLPTRCQAYLNYRCPVYRAILNSP</sequence>
<dbReference type="InterPro" id="IPR029001">
    <property type="entry name" value="ITPase-like_fam"/>
</dbReference>
<gene>
    <name evidence="4" type="ORF">CFX1CAM_0291</name>
</gene>
<dbReference type="PANTHER" id="PTHR43213:SF5">
    <property type="entry name" value="BIFUNCTIONAL DTTP_UTP PYROPHOSPHATASE_METHYLTRANSFERASE PROTEIN-RELATED"/>
    <property type="match status" value="1"/>
</dbReference>
<feature type="site" description="Important for substrate specificity" evidence="3">
    <location>
        <position position="153"/>
    </location>
</feature>
<dbReference type="NCBIfam" id="TIGR00172">
    <property type="entry name" value="maf"/>
    <property type="match status" value="1"/>
</dbReference>
<comment type="cofactor">
    <cofactor evidence="1 3">
        <name>a divalent metal cation</name>
        <dbReference type="ChEBI" id="CHEBI:60240"/>
    </cofactor>
</comment>
<comment type="catalytic activity">
    <reaction evidence="3">
        <text>dTTP + H2O = dTMP + diphosphate + H(+)</text>
        <dbReference type="Rhea" id="RHEA:28534"/>
        <dbReference type="ChEBI" id="CHEBI:15377"/>
        <dbReference type="ChEBI" id="CHEBI:15378"/>
        <dbReference type="ChEBI" id="CHEBI:33019"/>
        <dbReference type="ChEBI" id="CHEBI:37568"/>
        <dbReference type="ChEBI" id="CHEBI:63528"/>
        <dbReference type="EC" id="3.6.1.9"/>
    </reaction>
</comment>
<evidence type="ECO:0000256" key="1">
    <source>
        <dbReference type="ARBA" id="ARBA00001968"/>
    </source>
</evidence>
<comment type="subcellular location">
    <subcellularLocation>
        <location evidence="3">Cytoplasm</location>
    </subcellularLocation>
</comment>
<dbReference type="Gene3D" id="3.90.950.10">
    <property type="match status" value="1"/>
</dbReference>
<dbReference type="GO" id="GO:0009117">
    <property type="term" value="P:nucleotide metabolic process"/>
    <property type="evidence" value="ECO:0007669"/>
    <property type="project" value="UniProtKB-KW"/>
</dbReference>
<organism evidence="4 5">
    <name type="scientific">Candidatus Brevifilum fermentans</name>
    <dbReference type="NCBI Taxonomy" id="1986204"/>
    <lineage>
        <taxon>Bacteria</taxon>
        <taxon>Bacillati</taxon>
        <taxon>Chloroflexota</taxon>
        <taxon>Anaerolineae</taxon>
        <taxon>Anaerolineales</taxon>
        <taxon>Anaerolineaceae</taxon>
        <taxon>Candidatus Brevifilum</taxon>
    </lineage>
</organism>
<comment type="caution">
    <text evidence="3">Lacks conserved residue(s) required for the propagation of feature annotation.</text>
</comment>
<dbReference type="SUPFAM" id="SSF52972">
    <property type="entry name" value="ITPase-like"/>
    <property type="match status" value="1"/>
</dbReference>
<name>A0A1Y6K3D3_9CHLR</name>
<dbReference type="EMBL" id="LT859958">
    <property type="protein sequence ID" value="SMX53357.1"/>
    <property type="molecule type" value="Genomic_DNA"/>
</dbReference>
<evidence type="ECO:0000256" key="3">
    <source>
        <dbReference type="HAMAP-Rule" id="MF_00528"/>
    </source>
</evidence>
<keyword evidence="2 3" id="KW-0378">Hydrolase</keyword>
<dbReference type="CDD" id="cd00555">
    <property type="entry name" value="Maf"/>
    <property type="match status" value="1"/>
</dbReference>
<dbReference type="InterPro" id="IPR003697">
    <property type="entry name" value="Maf-like"/>
</dbReference>
<dbReference type="PIRSF" id="PIRSF006305">
    <property type="entry name" value="Maf"/>
    <property type="match status" value="1"/>
</dbReference>
<keyword evidence="3" id="KW-0546">Nucleotide metabolism</keyword>
<dbReference type="Pfam" id="PF02545">
    <property type="entry name" value="Maf"/>
    <property type="match status" value="1"/>
</dbReference>
<feature type="active site" description="Proton acceptor" evidence="3">
    <location>
        <position position="68"/>
    </location>
</feature>
<dbReference type="RefSeq" id="WP_173745447.1">
    <property type="nucleotide sequence ID" value="NZ_LT859958.1"/>
</dbReference>
<keyword evidence="5" id="KW-1185">Reference proteome</keyword>
<comment type="catalytic activity">
    <reaction evidence="3">
        <text>UTP + H2O = UMP + diphosphate + H(+)</text>
        <dbReference type="Rhea" id="RHEA:29395"/>
        <dbReference type="ChEBI" id="CHEBI:15377"/>
        <dbReference type="ChEBI" id="CHEBI:15378"/>
        <dbReference type="ChEBI" id="CHEBI:33019"/>
        <dbReference type="ChEBI" id="CHEBI:46398"/>
        <dbReference type="ChEBI" id="CHEBI:57865"/>
        <dbReference type="EC" id="3.6.1.9"/>
    </reaction>
</comment>
<dbReference type="GO" id="GO:0005737">
    <property type="term" value="C:cytoplasm"/>
    <property type="evidence" value="ECO:0007669"/>
    <property type="project" value="UniProtKB-SubCell"/>
</dbReference>